<dbReference type="Pfam" id="PF23894">
    <property type="entry name" value="LD_SV2"/>
    <property type="match status" value="1"/>
</dbReference>
<dbReference type="Proteomes" id="UP001234178">
    <property type="component" value="Unassembled WGS sequence"/>
</dbReference>
<evidence type="ECO:0000256" key="2">
    <source>
        <dbReference type="ARBA" id="ARBA00022448"/>
    </source>
</evidence>
<keyword evidence="10" id="KW-1185">Reference proteome</keyword>
<dbReference type="PANTHER" id="PTHR23511:SF34">
    <property type="entry name" value="SYNAPTIC VESICLE GLYCOPROTEIN 2"/>
    <property type="match status" value="1"/>
</dbReference>
<keyword evidence="2" id="KW-0813">Transport</keyword>
<dbReference type="Pfam" id="PF07690">
    <property type="entry name" value="MFS_1"/>
    <property type="match status" value="1"/>
</dbReference>
<evidence type="ECO:0000256" key="3">
    <source>
        <dbReference type="ARBA" id="ARBA00022692"/>
    </source>
</evidence>
<evidence type="ECO:0000259" key="8">
    <source>
        <dbReference type="PROSITE" id="PS50850"/>
    </source>
</evidence>
<feature type="transmembrane region" description="Helical" evidence="7">
    <location>
        <begin position="127"/>
        <end position="147"/>
    </location>
</feature>
<dbReference type="Gene3D" id="2.160.20.80">
    <property type="entry name" value="E3 ubiquitin-protein ligase SopA"/>
    <property type="match status" value="1"/>
</dbReference>
<evidence type="ECO:0000256" key="6">
    <source>
        <dbReference type="SAM" id="MobiDB-lite"/>
    </source>
</evidence>
<comment type="subcellular location">
    <subcellularLocation>
        <location evidence="1">Membrane</location>
        <topology evidence="1">Multi-pass membrane protein</topology>
    </subcellularLocation>
</comment>
<dbReference type="EMBL" id="JAOYFB010000039">
    <property type="protein sequence ID" value="KAK4029065.1"/>
    <property type="molecule type" value="Genomic_DNA"/>
</dbReference>
<organism evidence="9 10">
    <name type="scientific">Daphnia magna</name>
    <dbReference type="NCBI Taxonomy" id="35525"/>
    <lineage>
        <taxon>Eukaryota</taxon>
        <taxon>Metazoa</taxon>
        <taxon>Ecdysozoa</taxon>
        <taxon>Arthropoda</taxon>
        <taxon>Crustacea</taxon>
        <taxon>Branchiopoda</taxon>
        <taxon>Diplostraca</taxon>
        <taxon>Cladocera</taxon>
        <taxon>Anomopoda</taxon>
        <taxon>Daphniidae</taxon>
        <taxon>Daphnia</taxon>
    </lineage>
</organism>
<feature type="transmembrane region" description="Helical" evidence="7">
    <location>
        <begin position="184"/>
        <end position="207"/>
    </location>
</feature>
<evidence type="ECO:0000313" key="9">
    <source>
        <dbReference type="EMBL" id="KAK4029065.1"/>
    </source>
</evidence>
<evidence type="ECO:0000313" key="10">
    <source>
        <dbReference type="Proteomes" id="UP001234178"/>
    </source>
</evidence>
<dbReference type="InterPro" id="IPR005829">
    <property type="entry name" value="Sugar_transporter_CS"/>
</dbReference>
<dbReference type="SUPFAM" id="SSF141571">
    <property type="entry name" value="Pentapeptide repeat-like"/>
    <property type="match status" value="1"/>
</dbReference>
<feature type="transmembrane region" description="Helical" evidence="7">
    <location>
        <begin position="609"/>
        <end position="633"/>
    </location>
</feature>
<gene>
    <name evidence="9" type="ORF">OUZ56_022075</name>
</gene>
<dbReference type="PROSITE" id="PS50850">
    <property type="entry name" value="MFS"/>
    <property type="match status" value="1"/>
</dbReference>
<dbReference type="Gene3D" id="1.20.1250.20">
    <property type="entry name" value="MFS general substrate transporter like domains"/>
    <property type="match status" value="2"/>
</dbReference>
<dbReference type="PROSITE" id="PS00217">
    <property type="entry name" value="SUGAR_TRANSPORT_2"/>
    <property type="match status" value="1"/>
</dbReference>
<feature type="transmembrane region" description="Helical" evidence="7">
    <location>
        <begin position="153"/>
        <end position="172"/>
    </location>
</feature>
<name>A0ABR0AVF3_9CRUS</name>
<dbReference type="PANTHER" id="PTHR23511">
    <property type="entry name" value="SYNAPTIC VESICLE GLYCOPROTEIN 2"/>
    <property type="match status" value="1"/>
</dbReference>
<reference evidence="9 10" key="1">
    <citation type="journal article" date="2023" name="Nucleic Acids Res.">
        <title>The hologenome of Daphnia magna reveals possible DNA methylation and microbiome-mediated evolution of the host genome.</title>
        <authorList>
            <person name="Chaturvedi A."/>
            <person name="Li X."/>
            <person name="Dhandapani V."/>
            <person name="Marshall H."/>
            <person name="Kissane S."/>
            <person name="Cuenca-Cambronero M."/>
            <person name="Asole G."/>
            <person name="Calvet F."/>
            <person name="Ruiz-Romero M."/>
            <person name="Marangio P."/>
            <person name="Guigo R."/>
            <person name="Rago D."/>
            <person name="Mirbahai L."/>
            <person name="Eastwood N."/>
            <person name="Colbourne J.K."/>
            <person name="Zhou J."/>
            <person name="Mallon E."/>
            <person name="Orsini L."/>
        </authorList>
    </citation>
    <scope>NUCLEOTIDE SEQUENCE [LARGE SCALE GENOMIC DNA]</scope>
    <source>
        <strain evidence="9">LRV0_1</strain>
    </source>
</reference>
<evidence type="ECO:0000256" key="4">
    <source>
        <dbReference type="ARBA" id="ARBA00022989"/>
    </source>
</evidence>
<dbReference type="SUPFAM" id="SSF103473">
    <property type="entry name" value="MFS general substrate transporter"/>
    <property type="match status" value="2"/>
</dbReference>
<feature type="transmembrane region" description="Helical" evidence="7">
    <location>
        <begin position="346"/>
        <end position="368"/>
    </location>
</feature>
<accession>A0ABR0AVF3</accession>
<dbReference type="InterPro" id="IPR055415">
    <property type="entry name" value="LD_SV2"/>
</dbReference>
<evidence type="ECO:0000256" key="5">
    <source>
        <dbReference type="ARBA" id="ARBA00023136"/>
    </source>
</evidence>
<feature type="region of interest" description="Disordered" evidence="6">
    <location>
        <begin position="285"/>
        <end position="314"/>
    </location>
</feature>
<feature type="compositionally biased region" description="Basic and acidic residues" evidence="6">
    <location>
        <begin position="299"/>
        <end position="309"/>
    </location>
</feature>
<feature type="domain" description="Major facilitator superfamily (MFS) profile" evidence="8">
    <location>
        <begin position="60"/>
        <end position="637"/>
    </location>
</feature>
<sequence length="640" mass="70370">MTNTEETLAEVTLEEEVQALNTQPSGRVPRHIDDTADTVLSEFHERAISECAIGRFHGILLAACGMGLAADTAELLVLGFVLPSAEVDFCISQTEKRILGVVTYTGLATGALLWGCMADRVGRRRTLLTAMTLAAIFDLMAALMPTFGTFLTARLLGGIGLGGSLPILIAYFSEFIPRPQRVKFLSGLLACWAFGGIYVALMAWAILPKTGVMVVLDGQEHFSAWHIFLIVCAIPTPLAVIGLLALPESPRILLQIGHESEALVIYQRIFQKNHPKLTVDEYKVSETDLPSSQKHKLRRENSQDKDQARPHPTTVRQKSILSVLSYTLANFGSLISKIFAANHRRATLPLLVTWIFASFGYYGLSLWFPEYVKYLKGQDFKLKSSTLTNVSYADVQFNQSMENVIYVNGRFTNVRFENLILNHVVFDSCYFDRVSFIKIKSSRSLFRNSTILKSTFVDTDFFPYRFESCTMEGTTFDSMDAFCALDFDYNIHLGEVFLEHLIGEVALIPGLVLAAVLMDRFGRSRLISLSLLTCSLLTLTLAAVKSPEAVIAVEAAFNAVFAVGLASLTVASTETCPTSIRATGWGLINTLSRGAGLAGLFVYDSMLECTVLASCFVTSGVMLTSAVVSLLIVETRHTLL</sequence>
<dbReference type="InterPro" id="IPR036259">
    <property type="entry name" value="MFS_trans_sf"/>
</dbReference>
<keyword evidence="3 7" id="KW-0812">Transmembrane</keyword>
<comment type="caution">
    <text evidence="9">The sequence shown here is derived from an EMBL/GenBank/DDBJ whole genome shotgun (WGS) entry which is preliminary data.</text>
</comment>
<feature type="transmembrane region" description="Helical" evidence="7">
    <location>
        <begin position="59"/>
        <end position="85"/>
    </location>
</feature>
<feature type="transmembrane region" description="Helical" evidence="7">
    <location>
        <begin position="550"/>
        <end position="570"/>
    </location>
</feature>
<dbReference type="InterPro" id="IPR020846">
    <property type="entry name" value="MFS_dom"/>
</dbReference>
<keyword evidence="5 7" id="KW-0472">Membrane</keyword>
<evidence type="ECO:0000256" key="1">
    <source>
        <dbReference type="ARBA" id="ARBA00004141"/>
    </source>
</evidence>
<feature type="transmembrane region" description="Helical" evidence="7">
    <location>
        <begin position="526"/>
        <end position="544"/>
    </location>
</feature>
<protein>
    <recommendedName>
        <fullName evidence="8">Major facilitator superfamily (MFS) profile domain-containing protein</fullName>
    </recommendedName>
</protein>
<keyword evidence="4 7" id="KW-1133">Transmembrane helix</keyword>
<proteinExistence type="predicted"/>
<evidence type="ECO:0000256" key="7">
    <source>
        <dbReference type="SAM" id="Phobius"/>
    </source>
</evidence>
<feature type="transmembrane region" description="Helical" evidence="7">
    <location>
        <begin position="227"/>
        <end position="246"/>
    </location>
</feature>
<feature type="transmembrane region" description="Helical" evidence="7">
    <location>
        <begin position="97"/>
        <end position="115"/>
    </location>
</feature>
<dbReference type="InterPro" id="IPR011701">
    <property type="entry name" value="MFS"/>
</dbReference>